<accession>A0A1I5Q936</accession>
<evidence type="ECO:0000313" key="4">
    <source>
        <dbReference type="Proteomes" id="UP000199227"/>
    </source>
</evidence>
<organism evidence="3 4">
    <name type="scientific">Hydrogenimonas thermophila</name>
    <dbReference type="NCBI Taxonomy" id="223786"/>
    <lineage>
        <taxon>Bacteria</taxon>
        <taxon>Pseudomonadati</taxon>
        <taxon>Campylobacterota</taxon>
        <taxon>Epsilonproteobacteria</taxon>
        <taxon>Campylobacterales</taxon>
        <taxon>Hydrogenimonadaceae</taxon>
        <taxon>Hydrogenimonas</taxon>
    </lineage>
</organism>
<evidence type="ECO:0000259" key="1">
    <source>
        <dbReference type="Pfam" id="PF01408"/>
    </source>
</evidence>
<keyword evidence="4" id="KW-1185">Reference proteome</keyword>
<dbReference type="InterPro" id="IPR000683">
    <property type="entry name" value="Gfo/Idh/MocA-like_OxRdtase_N"/>
</dbReference>
<dbReference type="GO" id="GO:0000166">
    <property type="term" value="F:nucleotide binding"/>
    <property type="evidence" value="ECO:0007669"/>
    <property type="project" value="InterPro"/>
</dbReference>
<dbReference type="SUPFAM" id="SSF51735">
    <property type="entry name" value="NAD(P)-binding Rossmann-fold domains"/>
    <property type="match status" value="1"/>
</dbReference>
<dbReference type="Gene3D" id="3.30.360.10">
    <property type="entry name" value="Dihydrodipicolinate Reductase, domain 2"/>
    <property type="match status" value="1"/>
</dbReference>
<dbReference type="GO" id="GO:0005737">
    <property type="term" value="C:cytoplasm"/>
    <property type="evidence" value="ECO:0007669"/>
    <property type="project" value="TreeGrafter"/>
</dbReference>
<dbReference type="AlphaFoldDB" id="A0A1I5Q936"/>
<evidence type="ECO:0000313" key="3">
    <source>
        <dbReference type="EMBL" id="SFP42749.1"/>
    </source>
</evidence>
<sequence length="396" mass="43998">MIDVLVVGIGEYVTGLAQQKAAQSDKSFGVVALSLFDMRSRGLVGNIRLAGRDASRFESVRHHFETNLKSAYTDLDTSFEAYPKSGRNDEAYKEALSDMKPGSAVMIFTPDDTHFTIARDALEAGMHVLVAKPLVKRVQEHQILMDLAAKKGLLLMLEVHKRFDPIYADAVDRIQTFGDFSYFVSYMSQPKSQLNTFAAWAGISSDISYYLNSHHVDLLCWAIGEKAKPISVYATSATGVADKKLGRKVEDTITLTVQWENIKSGALATSVHTASWIAPPSDVHSQQRFFYMGHNGEVRVDQAHRGYTVSTDTNGFQSANPLFMKYTPRDGKFAGQEGYGYKSLATFVESASALRDNPSNLAEYNRILPTIQNTLTTTRILEAGRRSLDEKRIIEL</sequence>
<reference evidence="3 4" key="1">
    <citation type="submission" date="2016-10" db="EMBL/GenBank/DDBJ databases">
        <authorList>
            <person name="de Groot N.N."/>
        </authorList>
    </citation>
    <scope>NUCLEOTIDE SEQUENCE [LARGE SCALE GENOMIC DNA]</scope>
    <source>
        <strain evidence="3 4">EP1-55-1</strain>
    </source>
</reference>
<feature type="domain" description="Gfo/Idh/MocA-like oxidoreductase N-terminal" evidence="1">
    <location>
        <begin position="47"/>
        <end position="157"/>
    </location>
</feature>
<protein>
    <submittedName>
        <fullName evidence="3">D-galacturonate reductase</fullName>
    </submittedName>
</protein>
<dbReference type="InterPro" id="IPR055170">
    <property type="entry name" value="GFO_IDH_MocA-like_dom"/>
</dbReference>
<dbReference type="SUPFAM" id="SSF55347">
    <property type="entry name" value="Glyceraldehyde-3-phosphate dehydrogenase-like, C-terminal domain"/>
    <property type="match status" value="1"/>
</dbReference>
<dbReference type="Proteomes" id="UP000199227">
    <property type="component" value="Unassembled WGS sequence"/>
</dbReference>
<proteinExistence type="predicted"/>
<dbReference type="EMBL" id="FOXB01000019">
    <property type="protein sequence ID" value="SFP42749.1"/>
    <property type="molecule type" value="Genomic_DNA"/>
</dbReference>
<dbReference type="GO" id="GO:0016491">
    <property type="term" value="F:oxidoreductase activity"/>
    <property type="evidence" value="ECO:0007669"/>
    <property type="project" value="TreeGrafter"/>
</dbReference>
<feature type="domain" description="GFO/IDH/MocA-like oxidoreductase" evidence="2">
    <location>
        <begin position="177"/>
        <end position="297"/>
    </location>
</feature>
<dbReference type="STRING" id="223786.SAMN05216234_1192"/>
<name>A0A1I5Q936_9BACT</name>
<gene>
    <name evidence="3" type="ORF">SAMN05216234_1192</name>
</gene>
<dbReference type="PANTHER" id="PTHR42840">
    <property type="entry name" value="NAD(P)-BINDING ROSSMANN-FOLD SUPERFAMILY PROTEIN-RELATED"/>
    <property type="match status" value="1"/>
</dbReference>
<evidence type="ECO:0000259" key="2">
    <source>
        <dbReference type="Pfam" id="PF22725"/>
    </source>
</evidence>
<dbReference type="Pfam" id="PF22725">
    <property type="entry name" value="GFO_IDH_MocA_C3"/>
    <property type="match status" value="1"/>
</dbReference>
<dbReference type="PANTHER" id="PTHR42840:SF6">
    <property type="entry name" value="BINDING ROSSMANN FOLD OXIDOREDUCTASE, PUTATIVE (AFU_ORTHOLOGUE AFUA_3G11930)-RELATED"/>
    <property type="match status" value="1"/>
</dbReference>
<dbReference type="InterPro" id="IPR036291">
    <property type="entry name" value="NAD(P)-bd_dom_sf"/>
</dbReference>
<dbReference type="GO" id="GO:0006740">
    <property type="term" value="P:NADPH regeneration"/>
    <property type="evidence" value="ECO:0007669"/>
    <property type="project" value="TreeGrafter"/>
</dbReference>
<dbReference type="RefSeq" id="WP_218147926.1">
    <property type="nucleotide sequence ID" value="NZ_FOXB01000019.1"/>
</dbReference>
<dbReference type="Pfam" id="PF01408">
    <property type="entry name" value="GFO_IDH_MocA"/>
    <property type="match status" value="1"/>
</dbReference>
<dbReference type="Gene3D" id="3.40.50.720">
    <property type="entry name" value="NAD(P)-binding Rossmann-like Domain"/>
    <property type="match status" value="1"/>
</dbReference>